<dbReference type="Proteomes" id="UP001356427">
    <property type="component" value="Unassembled WGS sequence"/>
</dbReference>
<reference evidence="1 2" key="1">
    <citation type="submission" date="2021-04" db="EMBL/GenBank/DDBJ databases">
        <authorList>
            <person name="De Guttry C."/>
            <person name="Zahm M."/>
            <person name="Klopp C."/>
            <person name="Cabau C."/>
            <person name="Louis A."/>
            <person name="Berthelot C."/>
            <person name="Parey E."/>
            <person name="Roest Crollius H."/>
            <person name="Montfort J."/>
            <person name="Robinson-Rechavi M."/>
            <person name="Bucao C."/>
            <person name="Bouchez O."/>
            <person name="Gislard M."/>
            <person name="Lluch J."/>
            <person name="Milhes M."/>
            <person name="Lampietro C."/>
            <person name="Lopez Roques C."/>
            <person name="Donnadieu C."/>
            <person name="Braasch I."/>
            <person name="Desvignes T."/>
            <person name="Postlethwait J."/>
            <person name="Bobe J."/>
            <person name="Wedekind C."/>
            <person name="Guiguen Y."/>
        </authorList>
    </citation>
    <scope>NUCLEOTIDE SEQUENCE [LARGE SCALE GENOMIC DNA]</scope>
    <source>
        <strain evidence="1">Cs_M1</strain>
        <tissue evidence="1">Blood</tissue>
    </source>
</reference>
<accession>A0AAN8M318</accession>
<name>A0AAN8M318_9TELE</name>
<gene>
    <name evidence="1" type="ORF">J4Q44_G00136150</name>
</gene>
<sequence>MPISVQHDPFKASVGRLKCEKCKQDATVVCVYVYVYVCVYGWSSKKRHECDVSLCVYVEMEDGKGDSDV</sequence>
<evidence type="ECO:0000313" key="1">
    <source>
        <dbReference type="EMBL" id="KAK6316091.1"/>
    </source>
</evidence>
<evidence type="ECO:0000313" key="2">
    <source>
        <dbReference type="Proteomes" id="UP001356427"/>
    </source>
</evidence>
<organism evidence="1 2">
    <name type="scientific">Coregonus suidteri</name>
    <dbReference type="NCBI Taxonomy" id="861788"/>
    <lineage>
        <taxon>Eukaryota</taxon>
        <taxon>Metazoa</taxon>
        <taxon>Chordata</taxon>
        <taxon>Craniata</taxon>
        <taxon>Vertebrata</taxon>
        <taxon>Euteleostomi</taxon>
        <taxon>Actinopterygii</taxon>
        <taxon>Neopterygii</taxon>
        <taxon>Teleostei</taxon>
        <taxon>Protacanthopterygii</taxon>
        <taxon>Salmoniformes</taxon>
        <taxon>Salmonidae</taxon>
        <taxon>Coregoninae</taxon>
        <taxon>Coregonus</taxon>
    </lineage>
</organism>
<feature type="non-terminal residue" evidence="1">
    <location>
        <position position="69"/>
    </location>
</feature>
<dbReference type="AlphaFoldDB" id="A0AAN8M318"/>
<proteinExistence type="predicted"/>
<comment type="caution">
    <text evidence="1">The sequence shown here is derived from an EMBL/GenBank/DDBJ whole genome shotgun (WGS) entry which is preliminary data.</text>
</comment>
<keyword evidence="2" id="KW-1185">Reference proteome</keyword>
<dbReference type="EMBL" id="JAGTTL010000011">
    <property type="protein sequence ID" value="KAK6316091.1"/>
    <property type="molecule type" value="Genomic_DNA"/>
</dbReference>
<protein>
    <submittedName>
        <fullName evidence="1">Uncharacterized protein</fullName>
    </submittedName>
</protein>